<reference evidence="3" key="2">
    <citation type="journal article" date="2021" name="Sci. Data">
        <title>Chromosome-scale genome sequencing, assembly and annotation of six genomes from subfamily Leishmaniinae.</title>
        <authorList>
            <person name="Almutairi H."/>
            <person name="Urbaniak M.D."/>
            <person name="Bates M.D."/>
            <person name="Jariyapan N."/>
            <person name="Kwakye-Nuako G."/>
            <person name="Thomaz Soccol V."/>
            <person name="Al-Salem W.S."/>
            <person name="Dillon R.J."/>
            <person name="Bates P.A."/>
            <person name="Gatherer D."/>
        </authorList>
    </citation>
    <scope>NUCLEOTIDE SEQUENCE [LARGE SCALE GENOMIC DNA]</scope>
</reference>
<dbReference type="RefSeq" id="XP_067178388.1">
    <property type="nucleotide sequence ID" value="XM_067322525.1"/>
</dbReference>
<reference evidence="3" key="1">
    <citation type="journal article" date="2021" name="Microbiol. Resour. Announc.">
        <title>LGAAP: Leishmaniinae Genome Assembly and Annotation Pipeline.</title>
        <authorList>
            <person name="Almutairi H."/>
            <person name="Urbaniak M.D."/>
            <person name="Bates M.D."/>
            <person name="Jariyapan N."/>
            <person name="Kwakye-Nuako G."/>
            <person name="Thomaz-Soccol V."/>
            <person name="Al-Salem W.S."/>
            <person name="Dillon R.J."/>
            <person name="Bates P.A."/>
            <person name="Gatherer D."/>
        </authorList>
    </citation>
    <scope>NUCLEOTIDE SEQUENCE [LARGE SCALE GENOMIC DNA]</scope>
</reference>
<name>A0A836H531_9TRYP</name>
<accession>A0A836H531</accession>
<dbReference type="Proteomes" id="UP000673552">
    <property type="component" value="Unassembled WGS sequence"/>
</dbReference>
<dbReference type="EMBL" id="JAFEUZ010000024">
    <property type="protein sequence ID" value="KAG5477750.1"/>
    <property type="molecule type" value="Genomic_DNA"/>
</dbReference>
<evidence type="ECO:0000313" key="2">
    <source>
        <dbReference type="EMBL" id="KAG5477750.1"/>
    </source>
</evidence>
<organism evidence="2 3">
    <name type="scientific">Leishmania martiniquensis</name>
    <dbReference type="NCBI Taxonomy" id="1580590"/>
    <lineage>
        <taxon>Eukaryota</taxon>
        <taxon>Discoba</taxon>
        <taxon>Euglenozoa</taxon>
        <taxon>Kinetoplastea</taxon>
        <taxon>Metakinetoplastina</taxon>
        <taxon>Trypanosomatida</taxon>
        <taxon>Trypanosomatidae</taxon>
        <taxon>Leishmaniinae</taxon>
        <taxon>Leishmania</taxon>
    </lineage>
</organism>
<feature type="compositionally biased region" description="Low complexity" evidence="1">
    <location>
        <begin position="229"/>
        <end position="241"/>
    </location>
</feature>
<keyword evidence="3" id="KW-1185">Reference proteome</keyword>
<proteinExistence type="predicted"/>
<feature type="region of interest" description="Disordered" evidence="1">
    <location>
        <begin position="217"/>
        <end position="252"/>
    </location>
</feature>
<evidence type="ECO:0000256" key="1">
    <source>
        <dbReference type="SAM" id="MobiDB-lite"/>
    </source>
</evidence>
<dbReference type="GeneID" id="92515037"/>
<dbReference type="AlphaFoldDB" id="A0A836H531"/>
<comment type="caution">
    <text evidence="2">The sequence shown here is derived from an EMBL/GenBank/DDBJ whole genome shotgun (WGS) entry which is preliminary data.</text>
</comment>
<sequence length="548" mass="58495">MKKRRDVEIRTVAARPHKKGGTGTRREHRFPLYSHPMFRAALHNAAAVQSAVAEQSDRIDPRALDAALENMVMCLMKQQHETEGKVSPTTRREDLIVTEGQLLALLDEAMGTALQPSHPEPPASAFQPMSPGAVVALAPAATSPPSLERQFIPNQHYHISPPPLHANAYGARCATPPPHAQPVPISRAVSSGDNVLDELNVVSAASLLQATLASGGRSSEASALGLSPRSESAASARTARTTAEKTKVSGFRRANTRHPRLKTSPYSLLPPLVASSGLTATAALPVTDPSSRRPSPSWLSLAEMDRRPGISAGPLAQQSVDAQQLHQVPDAVFASMDVLMDANSCCLRRRRRLEATSGCKDAPLSLNPRGRGGAARPCFAFGCGSKGASLNRMYVNAVQNTLPSPPPPRTAAEAKARRILESQRCKQRLHDQQHNPVSDSSLLTDCGNNAQLHFSLPRLHGGPITLSTDPLGRHHRGQSGSRRCDSAHWRLRPTNPSASRSSLMAAGSASTLPPGPETLPLFTLRGIACESAYDQAVHSANRFGGALL</sequence>
<protein>
    <submittedName>
        <fullName evidence="2">Uncharacterized protein</fullName>
    </submittedName>
</protein>
<dbReference type="OrthoDB" id="267432at2759"/>
<dbReference type="KEGG" id="lmat:92515037"/>
<evidence type="ECO:0000313" key="3">
    <source>
        <dbReference type="Proteomes" id="UP000673552"/>
    </source>
</evidence>
<feature type="region of interest" description="Disordered" evidence="1">
    <location>
        <begin position="469"/>
        <end position="515"/>
    </location>
</feature>
<gene>
    <name evidence="2" type="ORF">LSCM1_05048</name>
</gene>